<dbReference type="AlphaFoldDB" id="F0WCX0"/>
<evidence type="ECO:0000256" key="1">
    <source>
        <dbReference type="SAM" id="MobiDB-lite"/>
    </source>
</evidence>
<evidence type="ECO:0000313" key="2">
    <source>
        <dbReference type="EMBL" id="CCA19041.1"/>
    </source>
</evidence>
<accession>F0WCX0</accession>
<reference evidence="2" key="1">
    <citation type="journal article" date="2011" name="PLoS Biol.">
        <title>Gene gain and loss during evolution of obligate parasitism in the white rust pathogen of Arabidopsis thaliana.</title>
        <authorList>
            <person name="Kemen E."/>
            <person name="Gardiner A."/>
            <person name="Schultz-Larsen T."/>
            <person name="Kemen A.C."/>
            <person name="Balmuth A.L."/>
            <person name="Robert-Seilaniantz A."/>
            <person name="Bailey K."/>
            <person name="Holub E."/>
            <person name="Studholme D.J."/>
            <person name="Maclean D."/>
            <person name="Jones J.D."/>
        </authorList>
    </citation>
    <scope>NUCLEOTIDE SEQUENCE</scope>
</reference>
<feature type="compositionally biased region" description="Basic and acidic residues" evidence="1">
    <location>
        <begin position="70"/>
        <end position="79"/>
    </location>
</feature>
<proteinExistence type="predicted"/>
<name>F0WCX0_9STRA</name>
<dbReference type="EMBL" id="FR824107">
    <property type="protein sequence ID" value="CCA19041.1"/>
    <property type="molecule type" value="Genomic_DNA"/>
</dbReference>
<dbReference type="HOGENOM" id="CLU_2547303_0_0_1"/>
<protein>
    <submittedName>
        <fullName evidence="2">AlNc14C62G4495 protein</fullName>
    </submittedName>
</protein>
<gene>
    <name evidence="2" type="primary">AlNc14C62G4495</name>
    <name evidence="2" type="ORF">ALNC14_051840</name>
</gene>
<reference evidence="2" key="2">
    <citation type="submission" date="2011-02" db="EMBL/GenBank/DDBJ databases">
        <authorList>
            <person name="MacLean D."/>
        </authorList>
    </citation>
    <scope>NUCLEOTIDE SEQUENCE</scope>
</reference>
<sequence>MSIPELYLMRDLCMLLLRSVSEMLRLVFLLVKMLRREPTRVDTYADAMEEYKAYLEEKGRTNNGASRSQPRKDFTLTDQDRLYQETRSRIGLISKQ</sequence>
<feature type="region of interest" description="Disordered" evidence="1">
    <location>
        <begin position="58"/>
        <end position="79"/>
    </location>
</feature>
<organism evidence="2">
    <name type="scientific">Albugo laibachii Nc14</name>
    <dbReference type="NCBI Taxonomy" id="890382"/>
    <lineage>
        <taxon>Eukaryota</taxon>
        <taxon>Sar</taxon>
        <taxon>Stramenopiles</taxon>
        <taxon>Oomycota</taxon>
        <taxon>Peronosporomycetes</taxon>
        <taxon>Albuginales</taxon>
        <taxon>Albuginaceae</taxon>
        <taxon>Albugo</taxon>
    </lineage>
</organism>